<dbReference type="AlphaFoldDB" id="A0A2B7WGW7"/>
<protein>
    <submittedName>
        <fullName evidence="1">Uncharacterized protein</fullName>
    </submittedName>
</protein>
<proteinExistence type="predicted"/>
<keyword evidence="2" id="KW-1185">Reference proteome</keyword>
<gene>
    <name evidence="1" type="ORF">AJ79_09851</name>
</gene>
<evidence type="ECO:0000313" key="1">
    <source>
        <dbReference type="EMBL" id="PGG95814.1"/>
    </source>
</evidence>
<sequence>MWTPLPILICGRTPEIATAVIELLKPEFEVIHVLLTTETAKSEIPIILRRDPNTTFIPCASNLGTKSYTNPPFAIVFGGGYTDQDVAEIEQACKNAGIEEISKQIPWIRNDLAKPAPPPGPEYGRAVAERAKECLMDLAGMEAAERGGIWWY</sequence>
<organism evidence="1 2">
    <name type="scientific">Helicocarpus griseus UAMH5409</name>
    <dbReference type="NCBI Taxonomy" id="1447875"/>
    <lineage>
        <taxon>Eukaryota</taxon>
        <taxon>Fungi</taxon>
        <taxon>Dikarya</taxon>
        <taxon>Ascomycota</taxon>
        <taxon>Pezizomycotina</taxon>
        <taxon>Eurotiomycetes</taxon>
        <taxon>Eurotiomycetidae</taxon>
        <taxon>Onygenales</taxon>
        <taxon>Ajellomycetaceae</taxon>
        <taxon>Helicocarpus</taxon>
    </lineage>
</organism>
<evidence type="ECO:0000313" key="2">
    <source>
        <dbReference type="Proteomes" id="UP000223968"/>
    </source>
</evidence>
<reference evidence="1 2" key="1">
    <citation type="submission" date="2017-10" db="EMBL/GenBank/DDBJ databases">
        <title>Comparative genomics in systemic dimorphic fungi from Ajellomycetaceae.</title>
        <authorList>
            <person name="Munoz J.F."/>
            <person name="Mcewen J.G."/>
            <person name="Clay O.K."/>
            <person name="Cuomo C.A."/>
        </authorList>
    </citation>
    <scope>NUCLEOTIDE SEQUENCE [LARGE SCALE GENOMIC DNA]</scope>
    <source>
        <strain evidence="1 2">UAMH5409</strain>
    </source>
</reference>
<dbReference type="OrthoDB" id="3649348at2759"/>
<dbReference type="EMBL" id="PDNB01000310">
    <property type="protein sequence ID" value="PGG95814.1"/>
    <property type="molecule type" value="Genomic_DNA"/>
</dbReference>
<dbReference type="Proteomes" id="UP000223968">
    <property type="component" value="Unassembled WGS sequence"/>
</dbReference>
<comment type="caution">
    <text evidence="1">The sequence shown here is derived from an EMBL/GenBank/DDBJ whole genome shotgun (WGS) entry which is preliminary data.</text>
</comment>
<name>A0A2B7WGW7_9EURO</name>
<accession>A0A2B7WGW7</accession>